<proteinExistence type="predicted"/>
<dbReference type="Gene3D" id="3.90.79.10">
    <property type="entry name" value="Nucleoside Triphosphate Pyrophosphohydrolase"/>
    <property type="match status" value="1"/>
</dbReference>
<organism evidence="2 3">
    <name type="scientific">Kitasatospora indigofera</name>
    <dbReference type="NCBI Taxonomy" id="67307"/>
    <lineage>
        <taxon>Bacteria</taxon>
        <taxon>Bacillati</taxon>
        <taxon>Actinomycetota</taxon>
        <taxon>Actinomycetes</taxon>
        <taxon>Kitasatosporales</taxon>
        <taxon>Streptomycetaceae</taxon>
        <taxon>Kitasatospora</taxon>
    </lineage>
</organism>
<dbReference type="InterPro" id="IPR000086">
    <property type="entry name" value="NUDIX_hydrolase_dom"/>
</dbReference>
<dbReference type="Proteomes" id="UP000617734">
    <property type="component" value="Unassembled WGS sequence"/>
</dbReference>
<protein>
    <recommendedName>
        <fullName evidence="1">Nudix hydrolase domain-containing protein</fullName>
    </recommendedName>
</protein>
<name>A0A918YWV2_9ACTN</name>
<dbReference type="Pfam" id="PF00293">
    <property type="entry name" value="NUDIX"/>
    <property type="match status" value="1"/>
</dbReference>
<dbReference type="SUPFAM" id="SSF55811">
    <property type="entry name" value="Nudix"/>
    <property type="match status" value="1"/>
</dbReference>
<reference evidence="2" key="2">
    <citation type="submission" date="2020-09" db="EMBL/GenBank/DDBJ databases">
        <authorList>
            <person name="Sun Q."/>
            <person name="Ohkuma M."/>
        </authorList>
    </citation>
    <scope>NUCLEOTIDE SEQUENCE</scope>
    <source>
        <strain evidence="2">JCM 4646</strain>
    </source>
</reference>
<sequence length="240" mass="25609">MTVTFFDALALRLVRAPMPQVDHAARVAMDQFWERALSRQPALFDGPAVACLGIEQLQAGELCLTWARTSYRYRALRQVAGASWKPASMFVTVLQPVDGGGVIVGRSSGGTAHPGRWALPGGSVEPPAAGRPLDAAALRRHAVRELAEEVGLMVGPDEVATWTVTQGAHGNVGVHFLAPPVPAELVLNHHRGLTEAGRARGTVPELDRLAVVRSVDDVLELGEAVDFLAPVLARHAQECC</sequence>
<evidence type="ECO:0000313" key="2">
    <source>
        <dbReference type="EMBL" id="GHE27522.1"/>
    </source>
</evidence>
<evidence type="ECO:0000313" key="3">
    <source>
        <dbReference type="Proteomes" id="UP000617734"/>
    </source>
</evidence>
<accession>A0A918YWV2</accession>
<dbReference type="PROSITE" id="PS51462">
    <property type="entry name" value="NUDIX"/>
    <property type="match status" value="1"/>
</dbReference>
<dbReference type="RefSeq" id="WP_190215860.1">
    <property type="nucleotide sequence ID" value="NZ_BNBO01000104.1"/>
</dbReference>
<gene>
    <name evidence="2" type="ORF">GCM10018781_80150</name>
</gene>
<keyword evidence="3" id="KW-1185">Reference proteome</keyword>
<comment type="caution">
    <text evidence="2">The sequence shown here is derived from an EMBL/GenBank/DDBJ whole genome shotgun (WGS) entry which is preliminary data.</text>
</comment>
<dbReference type="InterPro" id="IPR015797">
    <property type="entry name" value="NUDIX_hydrolase-like_dom_sf"/>
</dbReference>
<dbReference type="GeneID" id="95358221"/>
<feature type="domain" description="Nudix hydrolase" evidence="1">
    <location>
        <begin position="84"/>
        <end position="237"/>
    </location>
</feature>
<dbReference type="EMBL" id="BNBO01000104">
    <property type="protein sequence ID" value="GHE27522.1"/>
    <property type="molecule type" value="Genomic_DNA"/>
</dbReference>
<evidence type="ECO:0000259" key="1">
    <source>
        <dbReference type="PROSITE" id="PS51462"/>
    </source>
</evidence>
<dbReference type="AlphaFoldDB" id="A0A918YWV2"/>
<reference evidence="2" key="1">
    <citation type="journal article" date="2014" name="Int. J. Syst. Evol. Microbiol.">
        <title>Complete genome sequence of Corynebacterium casei LMG S-19264T (=DSM 44701T), isolated from a smear-ripened cheese.</title>
        <authorList>
            <consortium name="US DOE Joint Genome Institute (JGI-PGF)"/>
            <person name="Walter F."/>
            <person name="Albersmeier A."/>
            <person name="Kalinowski J."/>
            <person name="Ruckert C."/>
        </authorList>
    </citation>
    <scope>NUCLEOTIDE SEQUENCE</scope>
    <source>
        <strain evidence="2">JCM 4646</strain>
    </source>
</reference>